<dbReference type="InterPro" id="IPR000847">
    <property type="entry name" value="LysR_HTH_N"/>
</dbReference>
<dbReference type="SUPFAM" id="SSF53850">
    <property type="entry name" value="Periplasmic binding protein-like II"/>
    <property type="match status" value="1"/>
</dbReference>
<name>A0A5N8VLC2_9ACTN</name>
<dbReference type="InterPro" id="IPR005119">
    <property type="entry name" value="LysR_subst-bd"/>
</dbReference>
<dbReference type="Pfam" id="PF00126">
    <property type="entry name" value="HTH_1"/>
    <property type="match status" value="1"/>
</dbReference>
<evidence type="ECO:0000256" key="3">
    <source>
        <dbReference type="ARBA" id="ARBA00023125"/>
    </source>
</evidence>
<dbReference type="PRINTS" id="PR00039">
    <property type="entry name" value="HTHLYSR"/>
</dbReference>
<evidence type="ECO:0000256" key="1">
    <source>
        <dbReference type="ARBA" id="ARBA00009437"/>
    </source>
</evidence>
<dbReference type="Proteomes" id="UP000325849">
    <property type="component" value="Unassembled WGS sequence"/>
</dbReference>
<keyword evidence="4" id="KW-0804">Transcription</keyword>
<dbReference type="EMBL" id="VJZD01000163">
    <property type="protein sequence ID" value="MPY35512.1"/>
    <property type="molecule type" value="Genomic_DNA"/>
</dbReference>
<dbReference type="GO" id="GO:0000976">
    <property type="term" value="F:transcription cis-regulatory region binding"/>
    <property type="evidence" value="ECO:0007669"/>
    <property type="project" value="TreeGrafter"/>
</dbReference>
<evidence type="ECO:0000259" key="5">
    <source>
        <dbReference type="PROSITE" id="PS50931"/>
    </source>
</evidence>
<keyword evidence="7" id="KW-1185">Reference proteome</keyword>
<gene>
    <name evidence="6" type="ORF">FNH09_31040</name>
</gene>
<dbReference type="Pfam" id="PF03466">
    <property type="entry name" value="LysR_substrate"/>
    <property type="match status" value="1"/>
</dbReference>
<evidence type="ECO:0000313" key="7">
    <source>
        <dbReference type="Proteomes" id="UP000325849"/>
    </source>
</evidence>
<dbReference type="InterPro" id="IPR036388">
    <property type="entry name" value="WH-like_DNA-bd_sf"/>
</dbReference>
<dbReference type="GO" id="GO:0003700">
    <property type="term" value="F:DNA-binding transcription factor activity"/>
    <property type="evidence" value="ECO:0007669"/>
    <property type="project" value="InterPro"/>
</dbReference>
<proteinExistence type="inferred from homology"/>
<organism evidence="6 7">
    <name type="scientific">Streptomyces adustus</name>
    <dbReference type="NCBI Taxonomy" id="1609272"/>
    <lineage>
        <taxon>Bacteria</taxon>
        <taxon>Bacillati</taxon>
        <taxon>Actinomycetota</taxon>
        <taxon>Actinomycetes</taxon>
        <taxon>Kitasatosporales</taxon>
        <taxon>Streptomycetaceae</taxon>
        <taxon>Streptomyces</taxon>
    </lineage>
</organism>
<dbReference type="RefSeq" id="WP_162469350.1">
    <property type="nucleotide sequence ID" value="NZ_VJZD01000163.1"/>
</dbReference>
<dbReference type="Gene3D" id="3.40.190.10">
    <property type="entry name" value="Periplasmic binding protein-like II"/>
    <property type="match status" value="2"/>
</dbReference>
<keyword evidence="3" id="KW-0238">DNA-binding</keyword>
<evidence type="ECO:0000256" key="2">
    <source>
        <dbReference type="ARBA" id="ARBA00023015"/>
    </source>
</evidence>
<comment type="caution">
    <text evidence="6">The sequence shown here is derived from an EMBL/GenBank/DDBJ whole genome shotgun (WGS) entry which is preliminary data.</text>
</comment>
<dbReference type="PANTHER" id="PTHR30126:SF39">
    <property type="entry name" value="HTH-TYPE TRANSCRIPTIONAL REGULATOR CYSL"/>
    <property type="match status" value="1"/>
</dbReference>
<dbReference type="PANTHER" id="PTHR30126">
    <property type="entry name" value="HTH-TYPE TRANSCRIPTIONAL REGULATOR"/>
    <property type="match status" value="1"/>
</dbReference>
<keyword evidence="2" id="KW-0805">Transcription regulation</keyword>
<accession>A0A5N8VLC2</accession>
<comment type="similarity">
    <text evidence="1">Belongs to the LysR transcriptional regulatory family.</text>
</comment>
<evidence type="ECO:0000313" key="6">
    <source>
        <dbReference type="EMBL" id="MPY35512.1"/>
    </source>
</evidence>
<reference evidence="6 7" key="1">
    <citation type="submission" date="2019-07" db="EMBL/GenBank/DDBJ databases">
        <title>New species of Amycolatopsis and Streptomyces.</title>
        <authorList>
            <person name="Duangmal K."/>
            <person name="Teo W.F.A."/>
            <person name="Lipun K."/>
        </authorList>
    </citation>
    <scope>NUCLEOTIDE SEQUENCE [LARGE SCALE GENOMIC DNA]</scope>
    <source>
        <strain evidence="6 7">NBRC 109810</strain>
    </source>
</reference>
<dbReference type="InterPro" id="IPR036390">
    <property type="entry name" value="WH_DNA-bd_sf"/>
</dbReference>
<feature type="domain" description="HTH lysR-type" evidence="5">
    <location>
        <begin position="6"/>
        <end position="63"/>
    </location>
</feature>
<dbReference type="Gene3D" id="1.10.10.10">
    <property type="entry name" value="Winged helix-like DNA-binding domain superfamily/Winged helix DNA-binding domain"/>
    <property type="match status" value="1"/>
</dbReference>
<protein>
    <submittedName>
        <fullName evidence="6">LysR family transcriptional regulator</fullName>
    </submittedName>
</protein>
<dbReference type="AlphaFoldDB" id="A0A5N8VLC2"/>
<dbReference type="SUPFAM" id="SSF46785">
    <property type="entry name" value="Winged helix' DNA-binding domain"/>
    <property type="match status" value="1"/>
</dbReference>
<evidence type="ECO:0000256" key="4">
    <source>
        <dbReference type="ARBA" id="ARBA00023163"/>
    </source>
</evidence>
<sequence length="307" mass="32432">MPSDLPDLHALELLVAVAETGSLSQAAARFAISQPSASARMMTLERRLGVKLLLRTTRGSRLTPAGLVVTDWARGVLESAAAFVEGTAALRSRQEGRLRVGASLTVAEHLVPGWLLALRESAPHLHVGLEVSNSRKVIEGLRHDTLDVGFVEGPCIPRDLRSTVVGRDRLLVVVTPDHPWAHRSDPVPGGELAATALVLREPGSGTRETLETALEPYGGVATPLLELGAIAPLRSAAASGVGPAVLSAMAVQDDLAEGRLVSVPTEAELRLDRVLQAVWPRGRSLPAQASQLLALACRRPGRRPSGS</sequence>
<dbReference type="PROSITE" id="PS50931">
    <property type="entry name" value="HTH_LYSR"/>
    <property type="match status" value="1"/>
</dbReference>
<dbReference type="FunFam" id="1.10.10.10:FF:000001">
    <property type="entry name" value="LysR family transcriptional regulator"/>
    <property type="match status" value="1"/>
</dbReference>